<dbReference type="GO" id="GO:0016878">
    <property type="term" value="F:acid-thiol ligase activity"/>
    <property type="evidence" value="ECO:0007669"/>
    <property type="project" value="UniProtKB-ARBA"/>
</dbReference>
<keyword evidence="3" id="KW-0436">Ligase</keyword>
<dbReference type="InterPro" id="IPR025110">
    <property type="entry name" value="AMP-bd_C"/>
</dbReference>
<dbReference type="Pfam" id="PF00501">
    <property type="entry name" value="AMP-binding"/>
    <property type="match status" value="1"/>
</dbReference>
<keyword evidence="4" id="KW-1185">Reference proteome</keyword>
<dbReference type="InterPro" id="IPR042099">
    <property type="entry name" value="ANL_N_sf"/>
</dbReference>
<dbReference type="InterPro" id="IPR020845">
    <property type="entry name" value="AMP-binding_CS"/>
</dbReference>
<gene>
    <name evidence="3" type="ORF">SCLO_1003110</name>
</gene>
<dbReference type="InterPro" id="IPR000873">
    <property type="entry name" value="AMP-dep_synth/lig_dom"/>
</dbReference>
<dbReference type="Pfam" id="PF13193">
    <property type="entry name" value="AMP-binding_C"/>
    <property type="match status" value="1"/>
</dbReference>
<sequence>MRMHNNNQGFEAATILDGQTVDKETIFSRFATTAGAYPDHDFLYVLPETAAVYGIDPGAISYAAMLDRVRARQEQLRAAGFGRGKRIGILLENRPDFIEIWLAANSVGASIVPINPDLRRGELEYLVGHSEMDAAFVLAERREEVMAAASAAGNPMIAYRPDEAMHALARPAGERDEADSATEAALLYTSGTTGAPKGCVLANEYFLHSGDWYRDAGGIIALRAGEERMLTPLPLFHMNALAVSTMAMISVGGCLTILDRFHPRSWWDSVRRSGATCLHYLGVMPSMLMTAEAGPEDRDHRVRFGFGAGAPGELHAPFEERFGFPLVEAWAMTETGSGGVICANREPRKRGTHCFGRPAAGIEIRIVDDEGAEVAGDAPGELLVRRAGDNPRFGFFAEYLKNPEATQEAWEGGWFHTGDIVSRDADGDLHFVDRKKNVIRRSGENIAAVEVETLLASHPLVRQVGVAATPDAIRGDEVAALIVTEDPDAGARAAEDIARWSLAQMAYYKVPGWIAFVPEIPRTPTQKILRAALKTLVEEKMARGEFIDTRALKKRQR</sequence>
<organism evidence="3 4">
    <name type="scientific">Sphingobium cloacae</name>
    <dbReference type="NCBI Taxonomy" id="120107"/>
    <lineage>
        <taxon>Bacteria</taxon>
        <taxon>Pseudomonadati</taxon>
        <taxon>Pseudomonadota</taxon>
        <taxon>Alphaproteobacteria</taxon>
        <taxon>Sphingomonadales</taxon>
        <taxon>Sphingomonadaceae</taxon>
        <taxon>Sphingobium</taxon>
    </lineage>
</organism>
<dbReference type="PROSITE" id="PS00455">
    <property type="entry name" value="AMP_BINDING"/>
    <property type="match status" value="1"/>
</dbReference>
<dbReference type="InterPro" id="IPR050237">
    <property type="entry name" value="ATP-dep_AMP-bd_enzyme"/>
</dbReference>
<dbReference type="KEGG" id="sclo:SCLO_1003110"/>
<evidence type="ECO:0000259" key="2">
    <source>
        <dbReference type="Pfam" id="PF13193"/>
    </source>
</evidence>
<dbReference type="SUPFAM" id="SSF56801">
    <property type="entry name" value="Acetyl-CoA synthetase-like"/>
    <property type="match status" value="1"/>
</dbReference>
<proteinExistence type="predicted"/>
<name>A0A1E1EYP3_9SPHN</name>
<evidence type="ECO:0000259" key="1">
    <source>
        <dbReference type="Pfam" id="PF00501"/>
    </source>
</evidence>
<dbReference type="PANTHER" id="PTHR43767:SF1">
    <property type="entry name" value="NONRIBOSOMAL PEPTIDE SYNTHASE PES1 (EUROFUNG)-RELATED"/>
    <property type="match status" value="1"/>
</dbReference>
<dbReference type="Gene3D" id="3.30.300.30">
    <property type="match status" value="1"/>
</dbReference>
<feature type="domain" description="AMP-binding enzyme C-terminal" evidence="2">
    <location>
        <begin position="450"/>
        <end position="527"/>
    </location>
</feature>
<dbReference type="EMBL" id="AP017655">
    <property type="protein sequence ID" value="BAV63351.1"/>
    <property type="molecule type" value="Genomic_DNA"/>
</dbReference>
<dbReference type="AlphaFoldDB" id="A0A1E1EYP3"/>
<evidence type="ECO:0000313" key="4">
    <source>
        <dbReference type="Proteomes" id="UP000218272"/>
    </source>
</evidence>
<evidence type="ECO:0000313" key="3">
    <source>
        <dbReference type="EMBL" id="BAV63351.1"/>
    </source>
</evidence>
<dbReference type="PANTHER" id="PTHR43767">
    <property type="entry name" value="LONG-CHAIN-FATTY-ACID--COA LIGASE"/>
    <property type="match status" value="1"/>
</dbReference>
<dbReference type="Proteomes" id="UP000218272">
    <property type="component" value="Chromosome SCLO_1"/>
</dbReference>
<reference evidence="3 4" key="1">
    <citation type="submission" date="2016-10" db="EMBL/GenBank/DDBJ databases">
        <title>Complete Genome Sequence of the Nonylphenol-Degrading Bacterium Sphingobium cloacae JCM 10874T.</title>
        <authorList>
            <person name="Ootsuka M."/>
            <person name="Nishizawa T."/>
            <person name="Ohta H."/>
        </authorList>
    </citation>
    <scope>NUCLEOTIDE SEQUENCE [LARGE SCALE GENOMIC DNA]</scope>
    <source>
        <strain evidence="3 4">JCM 10874</strain>
    </source>
</reference>
<protein>
    <submittedName>
        <fullName evidence="3">ATP-dependent acyl-CoA ligase</fullName>
    </submittedName>
</protein>
<dbReference type="InterPro" id="IPR045851">
    <property type="entry name" value="AMP-bd_C_sf"/>
</dbReference>
<feature type="domain" description="AMP-dependent synthetase/ligase" evidence="1">
    <location>
        <begin position="47"/>
        <end position="387"/>
    </location>
</feature>
<dbReference type="RefSeq" id="WP_231923314.1">
    <property type="nucleotide sequence ID" value="NZ_AP017655.1"/>
</dbReference>
<dbReference type="Gene3D" id="3.40.50.12780">
    <property type="entry name" value="N-terminal domain of ligase-like"/>
    <property type="match status" value="1"/>
</dbReference>
<accession>A0A1E1EYP3</accession>